<dbReference type="EMBL" id="MN740706">
    <property type="protein sequence ID" value="QHU09262.1"/>
    <property type="molecule type" value="Genomic_DNA"/>
</dbReference>
<proteinExistence type="predicted"/>
<reference evidence="3" key="1">
    <citation type="journal article" date="2020" name="Nature">
        <title>Giant virus diversity and host interactions through global metagenomics.</title>
        <authorList>
            <person name="Schulz F."/>
            <person name="Roux S."/>
            <person name="Paez-Espino D."/>
            <person name="Jungbluth S."/>
            <person name="Walsh D.A."/>
            <person name="Denef V.J."/>
            <person name="McMahon K.D."/>
            <person name="Konstantinidis K.T."/>
            <person name="Eloe-Fadrosh E.A."/>
            <person name="Kyrpides N.C."/>
            <person name="Woyke T."/>
        </authorList>
    </citation>
    <scope>NUCLEOTIDE SEQUENCE</scope>
    <source>
        <strain evidence="3">GVMAG-S-1074260-58</strain>
    </source>
</reference>
<accession>A0A6C0JU34</accession>
<keyword evidence="1" id="KW-0812">Transmembrane</keyword>
<feature type="transmembrane region" description="Helical" evidence="1">
    <location>
        <begin position="39"/>
        <end position="59"/>
    </location>
</feature>
<feature type="transmembrane region" description="Helical" evidence="1">
    <location>
        <begin position="92"/>
        <end position="109"/>
    </location>
</feature>
<name>A0A6C0JU34_9ZZZZ</name>
<feature type="transmembrane region" description="Helical" evidence="1">
    <location>
        <begin position="12"/>
        <end position="33"/>
    </location>
</feature>
<dbReference type="GO" id="GO:0016491">
    <property type="term" value="F:oxidoreductase activity"/>
    <property type="evidence" value="ECO:0007669"/>
    <property type="project" value="InterPro"/>
</dbReference>
<dbReference type="GO" id="GO:0005506">
    <property type="term" value="F:iron ion binding"/>
    <property type="evidence" value="ECO:0007669"/>
    <property type="project" value="InterPro"/>
</dbReference>
<sequence length="206" mass="25050">MFELFTKNRFPNYFYNQFIQLFTLLILAILLGYKKYSPIVIWISILILFFYSYFIHRLFHNIPECLNSINVHIMFHHNVEENKTKFINAVEWLIELFVNIMFFVLFYFIQTFLRIDFVPEIIIFYFGFIYVTIHVINYSLFNISQKHVIHHTSYNKNTKLYNYGPDFVDHLFATNSSAEFENYDHLIPNGLISFLITYYLYNPKIF</sequence>
<evidence type="ECO:0000313" key="3">
    <source>
        <dbReference type="EMBL" id="QHU09262.1"/>
    </source>
</evidence>
<dbReference type="InterPro" id="IPR006694">
    <property type="entry name" value="Fatty_acid_hydroxylase"/>
</dbReference>
<dbReference type="Pfam" id="PF04116">
    <property type="entry name" value="FA_hydroxylase"/>
    <property type="match status" value="1"/>
</dbReference>
<feature type="transmembrane region" description="Helical" evidence="1">
    <location>
        <begin position="121"/>
        <end position="141"/>
    </location>
</feature>
<feature type="domain" description="Fatty acid hydroxylase" evidence="2">
    <location>
        <begin position="44"/>
        <end position="174"/>
    </location>
</feature>
<evidence type="ECO:0000256" key="1">
    <source>
        <dbReference type="SAM" id="Phobius"/>
    </source>
</evidence>
<keyword evidence="1" id="KW-0472">Membrane</keyword>
<evidence type="ECO:0000259" key="2">
    <source>
        <dbReference type="Pfam" id="PF04116"/>
    </source>
</evidence>
<keyword evidence="1" id="KW-1133">Transmembrane helix</keyword>
<organism evidence="3">
    <name type="scientific">viral metagenome</name>
    <dbReference type="NCBI Taxonomy" id="1070528"/>
    <lineage>
        <taxon>unclassified sequences</taxon>
        <taxon>metagenomes</taxon>
        <taxon>organismal metagenomes</taxon>
    </lineage>
</organism>
<protein>
    <recommendedName>
        <fullName evidence="2">Fatty acid hydroxylase domain-containing protein</fullName>
    </recommendedName>
</protein>
<dbReference type="AlphaFoldDB" id="A0A6C0JU34"/>
<dbReference type="GO" id="GO:0008610">
    <property type="term" value="P:lipid biosynthetic process"/>
    <property type="evidence" value="ECO:0007669"/>
    <property type="project" value="InterPro"/>
</dbReference>